<dbReference type="InterPro" id="IPR002145">
    <property type="entry name" value="CopG"/>
</dbReference>
<dbReference type="AlphaFoldDB" id="A0A9D1GNM5"/>
<dbReference type="Proteomes" id="UP000886881">
    <property type="component" value="Unassembled WGS sequence"/>
</dbReference>
<dbReference type="EMBL" id="DVLC01000043">
    <property type="protein sequence ID" value="HIT46662.1"/>
    <property type="molecule type" value="Genomic_DNA"/>
</dbReference>
<organism evidence="2 3">
    <name type="scientific">Candidatus Cryptobacteroides merdipullorum</name>
    <dbReference type="NCBI Taxonomy" id="2840771"/>
    <lineage>
        <taxon>Bacteria</taxon>
        <taxon>Pseudomonadati</taxon>
        <taxon>Bacteroidota</taxon>
        <taxon>Bacteroidia</taxon>
        <taxon>Bacteroidales</taxon>
        <taxon>Candidatus Cryptobacteroides</taxon>
    </lineage>
</organism>
<proteinExistence type="predicted"/>
<reference evidence="2" key="2">
    <citation type="journal article" date="2021" name="PeerJ">
        <title>Extensive microbial diversity within the chicken gut microbiome revealed by metagenomics and culture.</title>
        <authorList>
            <person name="Gilroy R."/>
            <person name="Ravi A."/>
            <person name="Getino M."/>
            <person name="Pursley I."/>
            <person name="Horton D.L."/>
            <person name="Alikhan N.F."/>
            <person name="Baker D."/>
            <person name="Gharbi K."/>
            <person name="Hall N."/>
            <person name="Watson M."/>
            <person name="Adriaenssens E.M."/>
            <person name="Foster-Nyarko E."/>
            <person name="Jarju S."/>
            <person name="Secka A."/>
            <person name="Antonio M."/>
            <person name="Oren A."/>
            <person name="Chaudhuri R.R."/>
            <person name="La Ragione R."/>
            <person name="Hildebrand F."/>
            <person name="Pallen M.J."/>
        </authorList>
    </citation>
    <scope>NUCLEOTIDE SEQUENCE</scope>
    <source>
        <strain evidence="2">ChiHecec2B26-709</strain>
    </source>
</reference>
<protein>
    <submittedName>
        <fullName evidence="2">Ribbon-helix-helix protein, CopG family</fullName>
    </submittedName>
</protein>
<evidence type="ECO:0000259" key="1">
    <source>
        <dbReference type="Pfam" id="PF01402"/>
    </source>
</evidence>
<dbReference type="Pfam" id="PF01402">
    <property type="entry name" value="RHH_1"/>
    <property type="match status" value="1"/>
</dbReference>
<comment type="caution">
    <text evidence="2">The sequence shown here is derived from an EMBL/GenBank/DDBJ whole genome shotgun (WGS) entry which is preliminary data.</text>
</comment>
<reference evidence="2" key="1">
    <citation type="submission" date="2020-10" db="EMBL/GenBank/DDBJ databases">
        <authorList>
            <person name="Gilroy R."/>
        </authorList>
    </citation>
    <scope>NUCLEOTIDE SEQUENCE</scope>
    <source>
        <strain evidence="2">ChiHecec2B26-709</strain>
    </source>
</reference>
<gene>
    <name evidence="2" type="ORF">IAC35_02255</name>
</gene>
<evidence type="ECO:0000313" key="2">
    <source>
        <dbReference type="EMBL" id="HIT46662.1"/>
    </source>
</evidence>
<evidence type="ECO:0000313" key="3">
    <source>
        <dbReference type="Proteomes" id="UP000886881"/>
    </source>
</evidence>
<sequence>MARKNKKYSGVDPAYLDRHRDSLKRIHRKSVLFNQQELAAIDEYCRRFKVSSRSALIRQALMEHVMAGLEENHPTLF</sequence>
<feature type="domain" description="Ribbon-helix-helix protein CopG" evidence="1">
    <location>
        <begin position="35"/>
        <end position="65"/>
    </location>
</feature>
<name>A0A9D1GNM5_9BACT</name>
<accession>A0A9D1GNM5</accession>
<dbReference type="GO" id="GO:0006355">
    <property type="term" value="P:regulation of DNA-templated transcription"/>
    <property type="evidence" value="ECO:0007669"/>
    <property type="project" value="InterPro"/>
</dbReference>